<dbReference type="SUPFAM" id="SSF69118">
    <property type="entry name" value="AhpD-like"/>
    <property type="match status" value="1"/>
</dbReference>
<dbReference type="InterPro" id="IPR029032">
    <property type="entry name" value="AhpD-like"/>
</dbReference>
<dbReference type="Pfam" id="PF02627">
    <property type="entry name" value="CMD"/>
    <property type="match status" value="1"/>
</dbReference>
<feature type="domain" description="Carboxymuconolactone decarboxylase-like" evidence="2">
    <location>
        <begin position="17"/>
        <end position="102"/>
    </location>
</feature>
<sequence length="174" mass="18825">MSTTPPGDRVWIDRQSPQAYQALRETAKTVRETARAAGLDRTLVELVNIRVSQINGCASCLHLHVRAALRGGETTQRLAVLPAWRDAGLFTDRERAALALAESVTVLPDARVQDQDYAEATAHLTAEEISAVAWVALTMNAFNRVSIVSRHPVPPQKATAPRPSRAATAQEGPA</sequence>
<organism evidence="3 4">
    <name type="scientific">Streptomyces prasinopilosus</name>
    <dbReference type="NCBI Taxonomy" id="67344"/>
    <lineage>
        <taxon>Bacteria</taxon>
        <taxon>Bacillati</taxon>
        <taxon>Actinomycetota</taxon>
        <taxon>Actinomycetes</taxon>
        <taxon>Kitasatosporales</taxon>
        <taxon>Streptomycetaceae</taxon>
        <taxon>Streptomyces</taxon>
    </lineage>
</organism>
<dbReference type="PANTHER" id="PTHR35446">
    <property type="entry name" value="SI:CH211-175M2.5"/>
    <property type="match status" value="1"/>
</dbReference>
<dbReference type="InterPro" id="IPR004675">
    <property type="entry name" value="AhpD_core"/>
</dbReference>
<dbReference type="Proteomes" id="UP000182100">
    <property type="component" value="Unassembled WGS sequence"/>
</dbReference>
<dbReference type="PANTHER" id="PTHR35446:SF2">
    <property type="entry name" value="CARBOXYMUCONOLACTONE DECARBOXYLASE-LIKE DOMAIN-CONTAINING PROTEIN"/>
    <property type="match status" value="1"/>
</dbReference>
<proteinExistence type="predicted"/>
<dbReference type="STRING" id="67344.SAMN05216505_112130"/>
<dbReference type="Gene3D" id="1.20.1290.10">
    <property type="entry name" value="AhpD-like"/>
    <property type="match status" value="1"/>
</dbReference>
<dbReference type="NCBIfam" id="TIGR00778">
    <property type="entry name" value="ahpD_dom"/>
    <property type="match status" value="1"/>
</dbReference>
<keyword evidence="3" id="KW-0560">Oxidoreductase</keyword>
<feature type="region of interest" description="Disordered" evidence="1">
    <location>
        <begin position="152"/>
        <end position="174"/>
    </location>
</feature>
<evidence type="ECO:0000256" key="1">
    <source>
        <dbReference type="SAM" id="MobiDB-lite"/>
    </source>
</evidence>
<dbReference type="InterPro" id="IPR003779">
    <property type="entry name" value="CMD-like"/>
</dbReference>
<dbReference type="EMBL" id="FMZK01000012">
    <property type="protein sequence ID" value="SDD83296.1"/>
    <property type="molecule type" value="Genomic_DNA"/>
</dbReference>
<gene>
    <name evidence="3" type="ORF">SAMN05216505_112130</name>
</gene>
<reference evidence="4" key="1">
    <citation type="submission" date="2016-10" db="EMBL/GenBank/DDBJ databases">
        <authorList>
            <person name="Varghese N."/>
            <person name="Submissions S."/>
        </authorList>
    </citation>
    <scope>NUCLEOTIDE SEQUENCE [LARGE SCALE GENOMIC DNA]</scope>
    <source>
        <strain evidence="4">CGMCC 4.3504</strain>
    </source>
</reference>
<dbReference type="AlphaFoldDB" id="A0A1G6Y0Z3"/>
<keyword evidence="3" id="KW-0575">Peroxidase</keyword>
<dbReference type="RefSeq" id="WP_055572431.1">
    <property type="nucleotide sequence ID" value="NZ_FMZK01000012.1"/>
</dbReference>
<protein>
    <submittedName>
        <fullName evidence="3">Alkylhydroperoxidase AhpD family core domain-containing protein</fullName>
    </submittedName>
</protein>
<accession>A0A1G6Y0Z3</accession>
<name>A0A1G6Y0Z3_9ACTN</name>
<keyword evidence="4" id="KW-1185">Reference proteome</keyword>
<feature type="compositionally biased region" description="Low complexity" evidence="1">
    <location>
        <begin position="158"/>
        <end position="174"/>
    </location>
</feature>
<evidence type="ECO:0000313" key="3">
    <source>
        <dbReference type="EMBL" id="SDD83296.1"/>
    </source>
</evidence>
<evidence type="ECO:0000259" key="2">
    <source>
        <dbReference type="Pfam" id="PF02627"/>
    </source>
</evidence>
<evidence type="ECO:0000313" key="4">
    <source>
        <dbReference type="Proteomes" id="UP000182100"/>
    </source>
</evidence>
<dbReference type="GO" id="GO:0051920">
    <property type="term" value="F:peroxiredoxin activity"/>
    <property type="evidence" value="ECO:0007669"/>
    <property type="project" value="InterPro"/>
</dbReference>